<feature type="region of interest" description="Disordered" evidence="1">
    <location>
        <begin position="1"/>
        <end position="68"/>
    </location>
</feature>
<evidence type="ECO:0000313" key="2">
    <source>
        <dbReference type="EMBL" id="KKN12820.1"/>
    </source>
</evidence>
<gene>
    <name evidence="2" type="ORF">LCGC14_1012550</name>
</gene>
<organism evidence="2">
    <name type="scientific">marine sediment metagenome</name>
    <dbReference type="NCBI Taxonomy" id="412755"/>
    <lineage>
        <taxon>unclassified sequences</taxon>
        <taxon>metagenomes</taxon>
        <taxon>ecological metagenomes</taxon>
    </lineage>
</organism>
<protein>
    <submittedName>
        <fullName evidence="2">Uncharacterized protein</fullName>
    </submittedName>
</protein>
<dbReference type="EMBL" id="LAZR01003989">
    <property type="protein sequence ID" value="KKN12820.1"/>
    <property type="molecule type" value="Genomic_DNA"/>
</dbReference>
<feature type="compositionally biased region" description="Basic and acidic residues" evidence="1">
    <location>
        <begin position="39"/>
        <end position="55"/>
    </location>
</feature>
<proteinExistence type="predicted"/>
<accession>A0A0F9MZW5</accession>
<feature type="compositionally biased region" description="Basic and acidic residues" evidence="1">
    <location>
        <begin position="1"/>
        <end position="14"/>
    </location>
</feature>
<name>A0A0F9MZW5_9ZZZZ</name>
<dbReference type="AlphaFoldDB" id="A0A0F9MZW5"/>
<evidence type="ECO:0000256" key="1">
    <source>
        <dbReference type="SAM" id="MobiDB-lite"/>
    </source>
</evidence>
<sequence length="220" mass="24389">MNQEKQGDPKETLEKPSITGGQTEDQKEKTVKPEMVVKPQEEIDKEMQAEADRRVSQALQTAGEQKKKDIDAAVLAERERAKNERLKEEGQYKELFEKAQARLDVNEAEAVAVAFKAEALSVCNSAECGEFGELLLTPMKTSSEVRDAALKIKALIEHRVNEEVEARLNTGRTLKSSTPGGLATITQLSQLKTEAEKAAFIGEHGVEKFKELCEAEMSTR</sequence>
<comment type="caution">
    <text evidence="2">The sequence shown here is derived from an EMBL/GenBank/DDBJ whole genome shotgun (WGS) entry which is preliminary data.</text>
</comment>
<reference evidence="2" key="1">
    <citation type="journal article" date="2015" name="Nature">
        <title>Complex archaea that bridge the gap between prokaryotes and eukaryotes.</title>
        <authorList>
            <person name="Spang A."/>
            <person name="Saw J.H."/>
            <person name="Jorgensen S.L."/>
            <person name="Zaremba-Niedzwiedzka K."/>
            <person name="Martijn J."/>
            <person name="Lind A.E."/>
            <person name="van Eijk R."/>
            <person name="Schleper C."/>
            <person name="Guy L."/>
            <person name="Ettema T.J."/>
        </authorList>
    </citation>
    <scope>NUCLEOTIDE SEQUENCE</scope>
</reference>